<feature type="active site" description="Charge relay system" evidence="1">
    <location>
        <position position="207"/>
    </location>
</feature>
<proteinExistence type="predicted"/>
<feature type="active site" description="Charge relay system" evidence="1">
    <location>
        <position position="237"/>
    </location>
</feature>
<dbReference type="InterPro" id="IPR012354">
    <property type="entry name" value="Esterase_lipase"/>
</dbReference>
<dbReference type="OrthoDB" id="9786110at2"/>
<keyword evidence="5" id="KW-1185">Reference proteome</keyword>
<feature type="binding site" evidence="2">
    <location>
        <position position="30"/>
    </location>
    <ligand>
        <name>substrate</name>
    </ligand>
</feature>
<evidence type="ECO:0000256" key="2">
    <source>
        <dbReference type="PIRSR" id="PIRSR017388-2"/>
    </source>
</evidence>
<dbReference type="InterPro" id="IPR000073">
    <property type="entry name" value="AB_hydrolase_1"/>
</dbReference>
<comment type="caution">
    <text evidence="4">The sequence shown here is derived from an EMBL/GenBank/DDBJ whole genome shotgun (WGS) entry which is preliminary data.</text>
</comment>
<dbReference type="InterPro" id="IPR051044">
    <property type="entry name" value="MAG_DAG_Lipase"/>
</dbReference>
<feature type="active site" description="Nucleophile" evidence="1">
    <location>
        <position position="98"/>
    </location>
</feature>
<sequence length="259" mass="26673">MLAGAEAFSSGAAAGAGTAGAPAVLLCHGFTGSPQGLRGWAQDLAAAGLSVCLPRLPGHGTSWQEMARTGWADWLGALEAELEQLRSRGHRVVVGGLSMGGGLALRLAADHPADVAGLVLVNPAVRLEDPRLAALPLLRRLGLLGRPGRERTAPAVGGDVAKPGAVELAYDRVPLRAAASMVEGLRGVARDLPLVHQPLVLLRSAADHVVPASSSALVLERVGSADVREEVLERSYHVATLDHDAARVSAATLDLVGRL</sequence>
<dbReference type="PANTHER" id="PTHR11614">
    <property type="entry name" value="PHOSPHOLIPASE-RELATED"/>
    <property type="match status" value="1"/>
</dbReference>
<dbReference type="Pfam" id="PF12146">
    <property type="entry name" value="Hydrolase_4"/>
    <property type="match status" value="1"/>
</dbReference>
<evidence type="ECO:0000313" key="4">
    <source>
        <dbReference type="EMBL" id="TXR52813.1"/>
    </source>
</evidence>
<dbReference type="PRINTS" id="PR00111">
    <property type="entry name" value="ABHYDROLASE"/>
</dbReference>
<organism evidence="4 5">
    <name type="scientific">Quadrisphaera setariae</name>
    <dbReference type="NCBI Taxonomy" id="2593304"/>
    <lineage>
        <taxon>Bacteria</taxon>
        <taxon>Bacillati</taxon>
        <taxon>Actinomycetota</taxon>
        <taxon>Actinomycetes</taxon>
        <taxon>Kineosporiales</taxon>
        <taxon>Kineosporiaceae</taxon>
        <taxon>Quadrisphaera</taxon>
    </lineage>
</organism>
<dbReference type="InterPro" id="IPR029058">
    <property type="entry name" value="AB_hydrolase_fold"/>
</dbReference>
<protein>
    <submittedName>
        <fullName evidence="4">Alpha/beta fold hydrolase</fullName>
    </submittedName>
</protein>
<keyword evidence="4" id="KW-0378">Hydrolase</keyword>
<feature type="domain" description="Serine aminopeptidase S33" evidence="3">
    <location>
        <begin position="23"/>
        <end position="242"/>
    </location>
</feature>
<dbReference type="GO" id="GO:0052689">
    <property type="term" value="F:carboxylic ester hydrolase activity"/>
    <property type="evidence" value="ECO:0007669"/>
    <property type="project" value="InterPro"/>
</dbReference>
<gene>
    <name evidence="4" type="ORF">FMM08_18605</name>
</gene>
<evidence type="ECO:0000256" key="1">
    <source>
        <dbReference type="PIRSR" id="PIRSR017388-1"/>
    </source>
</evidence>
<dbReference type="AlphaFoldDB" id="A0A5C8Z6A8"/>
<dbReference type="Gene3D" id="3.40.50.1820">
    <property type="entry name" value="alpha/beta hydrolase"/>
    <property type="match status" value="1"/>
</dbReference>
<evidence type="ECO:0000313" key="5">
    <source>
        <dbReference type="Proteomes" id="UP000321234"/>
    </source>
</evidence>
<evidence type="ECO:0000259" key="3">
    <source>
        <dbReference type="Pfam" id="PF12146"/>
    </source>
</evidence>
<accession>A0A5C8Z6A8</accession>
<name>A0A5C8Z6A8_9ACTN</name>
<dbReference type="Proteomes" id="UP000321234">
    <property type="component" value="Unassembled WGS sequence"/>
</dbReference>
<dbReference type="InterPro" id="IPR022742">
    <property type="entry name" value="Hydrolase_4"/>
</dbReference>
<dbReference type="SUPFAM" id="SSF53474">
    <property type="entry name" value="alpha/beta-Hydrolases"/>
    <property type="match status" value="1"/>
</dbReference>
<reference evidence="4 5" key="1">
    <citation type="submission" date="2019-07" db="EMBL/GenBank/DDBJ databases">
        <title>Quadrisphaera sp. strain DD2A genome sequencing and assembly.</title>
        <authorList>
            <person name="Kim I."/>
        </authorList>
    </citation>
    <scope>NUCLEOTIDE SEQUENCE [LARGE SCALE GENOMIC DNA]</scope>
    <source>
        <strain evidence="4 5">DD2A</strain>
    </source>
</reference>
<dbReference type="EMBL" id="VKAC01000012">
    <property type="protein sequence ID" value="TXR52813.1"/>
    <property type="molecule type" value="Genomic_DNA"/>
</dbReference>
<feature type="binding site" evidence="2">
    <location>
        <position position="99"/>
    </location>
    <ligand>
        <name>substrate</name>
    </ligand>
</feature>
<dbReference type="PIRSF" id="PIRSF017388">
    <property type="entry name" value="Esterase_lipase"/>
    <property type="match status" value="1"/>
</dbReference>